<evidence type="ECO:0000313" key="2">
    <source>
        <dbReference type="Proteomes" id="UP000251088"/>
    </source>
</evidence>
<dbReference type="Proteomes" id="UP000251088">
    <property type="component" value="Unassembled WGS sequence"/>
</dbReference>
<name>A0A2X3EWF0_KLEPN</name>
<organism evidence="1 2">
    <name type="scientific">Klebsiella pneumoniae</name>
    <dbReference type="NCBI Taxonomy" id="573"/>
    <lineage>
        <taxon>Bacteria</taxon>
        <taxon>Pseudomonadati</taxon>
        <taxon>Pseudomonadota</taxon>
        <taxon>Gammaproteobacteria</taxon>
        <taxon>Enterobacterales</taxon>
        <taxon>Enterobacteriaceae</taxon>
        <taxon>Klebsiella/Raoultella group</taxon>
        <taxon>Klebsiella</taxon>
        <taxon>Klebsiella pneumoniae complex</taxon>
    </lineage>
</organism>
<dbReference type="AlphaFoldDB" id="A0A2X3EWF0"/>
<reference evidence="1 2" key="1">
    <citation type="submission" date="2018-06" db="EMBL/GenBank/DDBJ databases">
        <authorList>
            <consortium name="Pathogen Informatics"/>
            <person name="Doyle S."/>
        </authorList>
    </citation>
    <scope>NUCLEOTIDE SEQUENCE [LARGE SCALE GENOMIC DNA]</scope>
    <source>
        <strain evidence="1 2">NCTC9128</strain>
    </source>
</reference>
<accession>A0A2X3EWF0</accession>
<sequence length="115" mass="12197">MNKVLAFQQIFGDALIIDQPARRLPEGRVIEQRVGAVGGIKHQVVLLGGRDAQHLHAGFILQGGNLVSAEIARHVGIPLLDQQAAGSRVGDVFNNDALDLRRAVGELALASSTMA</sequence>
<proteinExistence type="predicted"/>
<evidence type="ECO:0000313" key="1">
    <source>
        <dbReference type="EMBL" id="SQC38255.1"/>
    </source>
</evidence>
<protein>
    <submittedName>
        <fullName evidence="1">Uncharacterized protein</fullName>
    </submittedName>
</protein>
<gene>
    <name evidence="1" type="ORF">NCTC9128_04376</name>
</gene>
<dbReference type="EMBL" id="UAWN01000013">
    <property type="protein sequence ID" value="SQC38255.1"/>
    <property type="molecule type" value="Genomic_DNA"/>
</dbReference>